<proteinExistence type="inferred from homology"/>
<dbReference type="Gene3D" id="3.20.20.80">
    <property type="entry name" value="Glycosidases"/>
    <property type="match status" value="1"/>
</dbReference>
<name>A0A285TGD7_9HYPH</name>
<dbReference type="GO" id="GO:0009251">
    <property type="term" value="P:glucan catabolic process"/>
    <property type="evidence" value="ECO:0007669"/>
    <property type="project" value="TreeGrafter"/>
</dbReference>
<dbReference type="GO" id="GO:0004553">
    <property type="term" value="F:hydrolase activity, hydrolyzing O-glycosyl compounds"/>
    <property type="evidence" value="ECO:0007669"/>
    <property type="project" value="InterPro"/>
</dbReference>
<dbReference type="PANTHER" id="PTHR34142">
    <property type="entry name" value="ENDO-BETA-1,4-GLUCANASE A"/>
    <property type="match status" value="1"/>
</dbReference>
<evidence type="ECO:0000256" key="4">
    <source>
        <dbReference type="SAM" id="SignalP"/>
    </source>
</evidence>
<evidence type="ECO:0000313" key="7">
    <source>
        <dbReference type="Proteomes" id="UP000219331"/>
    </source>
</evidence>
<comment type="similarity">
    <text evidence="3">Belongs to the glycosyl hydrolase 5 (cellulase A) family.</text>
</comment>
<keyword evidence="1 3" id="KW-0378">Hydrolase</keyword>
<dbReference type="OrthoDB" id="6769681at2"/>
<keyword evidence="4" id="KW-0732">Signal</keyword>
<dbReference type="EMBL" id="OBML01000010">
    <property type="protein sequence ID" value="SOC19649.1"/>
    <property type="molecule type" value="Genomic_DNA"/>
</dbReference>
<evidence type="ECO:0000256" key="3">
    <source>
        <dbReference type="RuleBase" id="RU361153"/>
    </source>
</evidence>
<dbReference type="Pfam" id="PF00150">
    <property type="entry name" value="Cellulase"/>
    <property type="match status" value="1"/>
</dbReference>
<protein>
    <submittedName>
        <fullName evidence="6">Cellulase family 5</fullName>
    </submittedName>
</protein>
<keyword evidence="7" id="KW-1185">Reference proteome</keyword>
<dbReference type="InterPro" id="IPR017853">
    <property type="entry name" value="GH"/>
</dbReference>
<accession>A0A285TGD7</accession>
<evidence type="ECO:0000256" key="1">
    <source>
        <dbReference type="ARBA" id="ARBA00022801"/>
    </source>
</evidence>
<evidence type="ECO:0000313" key="6">
    <source>
        <dbReference type="EMBL" id="SOC19649.1"/>
    </source>
</evidence>
<sequence length="350" mass="38968">MAGRRIIAGAVLASLLLASSPAAAAECLRGANAAGAEFGEVLPGEFGRHYIYPSAETLRYLRSKGMNVIRLPFRWERLQKKQFAEFDQVELKRLQETVATATGLGMTVVLDPSNFAMYYQKNIGSEDVPIEAFADFWRRLAPLFAGRDDIIYLIMNEPAFVTAQQWLPAANAAIAEVRKAGADNFLLVPGTIWTAAVHWYADQEGGSNAEVMRGVVDPMNHYGFDIHQYLDDDYSGTKTACNKVDEAIAGLERVTAWMEETGNRAFLGEFGGHARPDCYRGLARVVSLLNARPDVWTGWTIWAAGDWWGDYPLSVQPLEDGLDRPQMVAIEPFIARKTPEERSCESLRRR</sequence>
<dbReference type="InterPro" id="IPR001547">
    <property type="entry name" value="Glyco_hydro_5"/>
</dbReference>
<dbReference type="SUPFAM" id="SSF51445">
    <property type="entry name" value="(Trans)glycosidases"/>
    <property type="match status" value="1"/>
</dbReference>
<feature type="domain" description="Glycoside hydrolase family 5" evidence="5">
    <location>
        <begin position="46"/>
        <end position="304"/>
    </location>
</feature>
<feature type="chain" id="PRO_5012244863" evidence="4">
    <location>
        <begin position="25"/>
        <end position="350"/>
    </location>
</feature>
<evidence type="ECO:0000256" key="2">
    <source>
        <dbReference type="ARBA" id="ARBA00023295"/>
    </source>
</evidence>
<dbReference type="AlphaFoldDB" id="A0A285TGD7"/>
<keyword evidence="2 3" id="KW-0326">Glycosidase</keyword>
<dbReference type="STRING" id="538381.GCA_001696535_03980"/>
<dbReference type="Proteomes" id="UP000219331">
    <property type="component" value="Unassembled WGS sequence"/>
</dbReference>
<evidence type="ECO:0000259" key="5">
    <source>
        <dbReference type="Pfam" id="PF00150"/>
    </source>
</evidence>
<reference evidence="6 7" key="1">
    <citation type="submission" date="2017-08" db="EMBL/GenBank/DDBJ databases">
        <authorList>
            <person name="de Groot N.N."/>
        </authorList>
    </citation>
    <scope>NUCLEOTIDE SEQUENCE [LARGE SCALE GENOMIC DNA]</scope>
    <source>
        <strain evidence="6 7">USBA 352</strain>
    </source>
</reference>
<organism evidence="6 7">
    <name type="scientific">Stappia indica</name>
    <dbReference type="NCBI Taxonomy" id="538381"/>
    <lineage>
        <taxon>Bacteria</taxon>
        <taxon>Pseudomonadati</taxon>
        <taxon>Pseudomonadota</taxon>
        <taxon>Alphaproteobacteria</taxon>
        <taxon>Hyphomicrobiales</taxon>
        <taxon>Stappiaceae</taxon>
        <taxon>Stappia</taxon>
    </lineage>
</organism>
<dbReference type="RefSeq" id="WP_097175838.1">
    <property type="nucleotide sequence ID" value="NZ_OBML01000010.1"/>
</dbReference>
<dbReference type="PANTHER" id="PTHR34142:SF1">
    <property type="entry name" value="GLYCOSIDE HYDROLASE FAMILY 5 DOMAIN-CONTAINING PROTEIN"/>
    <property type="match status" value="1"/>
</dbReference>
<feature type="signal peptide" evidence="4">
    <location>
        <begin position="1"/>
        <end position="24"/>
    </location>
</feature>
<gene>
    <name evidence="6" type="ORF">SAMN05421512_11075</name>
</gene>